<dbReference type="PANTHER" id="PTHR42852:SF13">
    <property type="entry name" value="PROTEIN DIPZ"/>
    <property type="match status" value="1"/>
</dbReference>
<dbReference type="CDD" id="cd02966">
    <property type="entry name" value="TlpA_like_family"/>
    <property type="match status" value="1"/>
</dbReference>
<dbReference type="SUPFAM" id="SSF52833">
    <property type="entry name" value="Thioredoxin-like"/>
    <property type="match status" value="1"/>
</dbReference>
<dbReference type="Proteomes" id="UP000317557">
    <property type="component" value="Unassembled WGS sequence"/>
</dbReference>
<evidence type="ECO:0000259" key="2">
    <source>
        <dbReference type="PROSITE" id="PS51352"/>
    </source>
</evidence>
<protein>
    <submittedName>
        <fullName evidence="3">Peroxiredoxin</fullName>
    </submittedName>
</protein>
<feature type="domain" description="Thioredoxin" evidence="2">
    <location>
        <begin position="15"/>
        <end position="158"/>
    </location>
</feature>
<dbReference type="RefSeq" id="WP_142455702.1">
    <property type="nucleotide sequence ID" value="NZ_FXTP01000016.1"/>
</dbReference>
<dbReference type="InterPro" id="IPR013766">
    <property type="entry name" value="Thioredoxin_domain"/>
</dbReference>
<keyword evidence="1" id="KW-0732">Signal</keyword>
<feature type="signal peptide" evidence="1">
    <location>
        <begin position="1"/>
        <end position="17"/>
    </location>
</feature>
<dbReference type="GO" id="GO:0016209">
    <property type="term" value="F:antioxidant activity"/>
    <property type="evidence" value="ECO:0007669"/>
    <property type="project" value="InterPro"/>
</dbReference>
<name>A0A521FAM8_9BACT</name>
<dbReference type="PANTHER" id="PTHR42852">
    <property type="entry name" value="THIOL:DISULFIDE INTERCHANGE PROTEIN DSBE"/>
    <property type="match status" value="1"/>
</dbReference>
<dbReference type="InterPro" id="IPR050553">
    <property type="entry name" value="Thioredoxin_ResA/DsbE_sf"/>
</dbReference>
<evidence type="ECO:0000256" key="1">
    <source>
        <dbReference type="SAM" id="SignalP"/>
    </source>
</evidence>
<organism evidence="3 4">
    <name type="scientific">Gracilimonas mengyeensis</name>
    <dbReference type="NCBI Taxonomy" id="1302730"/>
    <lineage>
        <taxon>Bacteria</taxon>
        <taxon>Pseudomonadati</taxon>
        <taxon>Balneolota</taxon>
        <taxon>Balneolia</taxon>
        <taxon>Balneolales</taxon>
        <taxon>Balneolaceae</taxon>
        <taxon>Gracilimonas</taxon>
    </lineage>
</organism>
<evidence type="ECO:0000313" key="4">
    <source>
        <dbReference type="Proteomes" id="UP000317557"/>
    </source>
</evidence>
<reference evidence="3 4" key="1">
    <citation type="submission" date="2017-05" db="EMBL/GenBank/DDBJ databases">
        <authorList>
            <person name="Varghese N."/>
            <person name="Submissions S."/>
        </authorList>
    </citation>
    <scope>NUCLEOTIDE SEQUENCE [LARGE SCALE GENOMIC DNA]</scope>
    <source>
        <strain evidence="3 4">DSM 21985</strain>
    </source>
</reference>
<dbReference type="InterPro" id="IPR036249">
    <property type="entry name" value="Thioredoxin-like_sf"/>
</dbReference>
<dbReference type="InterPro" id="IPR000866">
    <property type="entry name" value="AhpC/TSA"/>
</dbReference>
<dbReference type="PROSITE" id="PS51352">
    <property type="entry name" value="THIOREDOXIN_2"/>
    <property type="match status" value="1"/>
</dbReference>
<feature type="chain" id="PRO_5022165695" evidence="1">
    <location>
        <begin position="18"/>
        <end position="159"/>
    </location>
</feature>
<gene>
    <name evidence="3" type="ORF">SAMN06265219_11611</name>
</gene>
<proteinExistence type="predicted"/>
<dbReference type="AlphaFoldDB" id="A0A521FAM8"/>
<dbReference type="OrthoDB" id="9815205at2"/>
<dbReference type="Pfam" id="PF00578">
    <property type="entry name" value="AhpC-TSA"/>
    <property type="match status" value="1"/>
</dbReference>
<dbReference type="GO" id="GO:0016491">
    <property type="term" value="F:oxidoreductase activity"/>
    <property type="evidence" value="ECO:0007669"/>
    <property type="project" value="InterPro"/>
</dbReference>
<sequence>MKFFLAFLIFLSSAAITGPEVYNFKLKNLDNQTVSYEELKGEKLTVIDFWATWCKPCIKSIPKLVEMNDRLAAQGVQFIGISVDGPRNLSKVKPFAKSMGVDYPILLDTDNNVMSRLRVYAVPTLLIVNSDDEVVYFHEGYTPGDERMIEAEISKLLKE</sequence>
<keyword evidence="4" id="KW-1185">Reference proteome</keyword>
<dbReference type="Gene3D" id="3.40.30.10">
    <property type="entry name" value="Glutaredoxin"/>
    <property type="match status" value="1"/>
</dbReference>
<accession>A0A521FAM8</accession>
<evidence type="ECO:0000313" key="3">
    <source>
        <dbReference type="EMBL" id="SMO92560.1"/>
    </source>
</evidence>
<dbReference type="EMBL" id="FXTP01000016">
    <property type="protein sequence ID" value="SMO92560.1"/>
    <property type="molecule type" value="Genomic_DNA"/>
</dbReference>